<protein>
    <submittedName>
        <fullName evidence="1">Uncharacterized protein</fullName>
    </submittedName>
</protein>
<dbReference type="PROSITE" id="PS51257">
    <property type="entry name" value="PROKAR_LIPOPROTEIN"/>
    <property type="match status" value="1"/>
</dbReference>
<evidence type="ECO:0000313" key="1">
    <source>
        <dbReference type="EMBL" id="JAH56234.1"/>
    </source>
</evidence>
<reference evidence="1" key="1">
    <citation type="submission" date="2014-11" db="EMBL/GenBank/DDBJ databases">
        <authorList>
            <person name="Amaro Gonzalez C."/>
        </authorList>
    </citation>
    <scope>NUCLEOTIDE SEQUENCE</scope>
</reference>
<accession>A0A0E9TRB8</accession>
<organism evidence="1">
    <name type="scientific">Anguilla anguilla</name>
    <name type="common">European freshwater eel</name>
    <name type="synonym">Muraena anguilla</name>
    <dbReference type="NCBI Taxonomy" id="7936"/>
    <lineage>
        <taxon>Eukaryota</taxon>
        <taxon>Metazoa</taxon>
        <taxon>Chordata</taxon>
        <taxon>Craniata</taxon>
        <taxon>Vertebrata</taxon>
        <taxon>Euteleostomi</taxon>
        <taxon>Actinopterygii</taxon>
        <taxon>Neopterygii</taxon>
        <taxon>Teleostei</taxon>
        <taxon>Anguilliformes</taxon>
        <taxon>Anguillidae</taxon>
        <taxon>Anguilla</taxon>
    </lineage>
</organism>
<reference evidence="1" key="2">
    <citation type="journal article" date="2015" name="Fish Shellfish Immunol.">
        <title>Early steps in the European eel (Anguilla anguilla)-Vibrio vulnificus interaction in the gills: Role of the RtxA13 toxin.</title>
        <authorList>
            <person name="Callol A."/>
            <person name="Pajuelo D."/>
            <person name="Ebbesson L."/>
            <person name="Teles M."/>
            <person name="MacKenzie S."/>
            <person name="Amaro C."/>
        </authorList>
    </citation>
    <scope>NUCLEOTIDE SEQUENCE</scope>
</reference>
<proteinExistence type="predicted"/>
<dbReference type="AlphaFoldDB" id="A0A0E9TRB8"/>
<dbReference type="EMBL" id="GBXM01052343">
    <property type="protein sequence ID" value="JAH56234.1"/>
    <property type="molecule type" value="Transcribed_RNA"/>
</dbReference>
<name>A0A0E9TRB8_ANGAN</name>
<sequence length="32" mass="3644">MSLKCREHPEVATNFSCTSCACDKDKLKKLEQ</sequence>